<comment type="caution">
    <text evidence="2">The sequence shown here is derived from an EMBL/GenBank/DDBJ whole genome shotgun (WGS) entry which is preliminary data.</text>
</comment>
<evidence type="ECO:0000256" key="1">
    <source>
        <dbReference type="SAM" id="MobiDB-lite"/>
    </source>
</evidence>
<dbReference type="Proteomes" id="UP000650628">
    <property type="component" value="Unassembled WGS sequence"/>
</dbReference>
<dbReference type="Gene3D" id="3.40.50.300">
    <property type="entry name" value="P-loop containing nucleotide triphosphate hydrolases"/>
    <property type="match status" value="1"/>
</dbReference>
<evidence type="ECO:0000313" key="2">
    <source>
        <dbReference type="EMBL" id="GII30452.1"/>
    </source>
</evidence>
<name>A0A8J3TQX2_9ACTN</name>
<evidence type="ECO:0000313" key="3">
    <source>
        <dbReference type="Proteomes" id="UP000650628"/>
    </source>
</evidence>
<accession>A0A8J3TQX2</accession>
<gene>
    <name evidence="2" type="ORF">Pmi06nite_38940</name>
</gene>
<reference evidence="2 3" key="1">
    <citation type="submission" date="2021-01" db="EMBL/GenBank/DDBJ databases">
        <title>Whole genome shotgun sequence of Planotetraspora mira NBRC 15435.</title>
        <authorList>
            <person name="Komaki H."/>
            <person name="Tamura T."/>
        </authorList>
    </citation>
    <scope>NUCLEOTIDE SEQUENCE [LARGE SCALE GENOMIC DNA]</scope>
    <source>
        <strain evidence="2 3">NBRC 15435</strain>
    </source>
</reference>
<evidence type="ECO:0008006" key="4">
    <source>
        <dbReference type="Google" id="ProtNLM"/>
    </source>
</evidence>
<protein>
    <recommendedName>
        <fullName evidence="4">ATP-binding protein</fullName>
    </recommendedName>
</protein>
<sequence length="158" mass="17454">MVHSTPGFEASAGDPLTRRTLTVFFDVLATLLRAGVTVVAEAAFQDKLWRPNLEPLGEIAAIRVVRCTVGTGVAHERIVRRARENAHRAAHADRDLLRAIADGERPIESWVPISLDVPTLIVDTTDGYKPCIEDITSFAGQSPTDRRERTGMTRRPTR</sequence>
<feature type="region of interest" description="Disordered" evidence="1">
    <location>
        <begin position="137"/>
        <end position="158"/>
    </location>
</feature>
<organism evidence="2 3">
    <name type="scientific">Planotetraspora mira</name>
    <dbReference type="NCBI Taxonomy" id="58121"/>
    <lineage>
        <taxon>Bacteria</taxon>
        <taxon>Bacillati</taxon>
        <taxon>Actinomycetota</taxon>
        <taxon>Actinomycetes</taxon>
        <taxon>Streptosporangiales</taxon>
        <taxon>Streptosporangiaceae</taxon>
        <taxon>Planotetraspora</taxon>
    </lineage>
</organism>
<dbReference type="InterPro" id="IPR027417">
    <property type="entry name" value="P-loop_NTPase"/>
</dbReference>
<proteinExistence type="predicted"/>
<dbReference type="AlphaFoldDB" id="A0A8J3TQX2"/>
<dbReference type="EMBL" id="BOOO01000019">
    <property type="protein sequence ID" value="GII30452.1"/>
    <property type="molecule type" value="Genomic_DNA"/>
</dbReference>
<keyword evidence="3" id="KW-1185">Reference proteome</keyword>